<sequence>MQYTQEMILRSDSGYCMPYEEKGRDVQMSLGYGKQKHPHTGEPFFHHGVDFKANHYLLSAVATGKITGLGNDAVHGIYQVTRYGDYEVKYAHLSNVLANYGSEVKAGQVISVSGEILHMEVKYKGEELNPLEFLTMIYSNLKVMEQNGQPGAVPQFVTLDMDVRTMYDKDSKEIENLMMRFFPDYMKDISLGAYTLPEHTQFTLRNILSLSATKNYFYETIPSMANPLGMGVRSIPIAARVQNLLIGDFLNYLALRHQIFLSSLSDHEKKKAQEQAIANSGLIDPLAELDIDVQSFDIPRMVSVFPDKSGIRWWTKAWFNGSEKGEAAIEIERELAIKFINENIEKDEWLEEYFPKQMEVYHNAIEQTREQLLNQINL</sequence>
<dbReference type="InterPro" id="IPR050570">
    <property type="entry name" value="Cell_wall_metabolism_enzyme"/>
</dbReference>
<accession>A0A414H8R5</accession>
<name>A0A414H8R5_PHOVU</name>
<dbReference type="Gene3D" id="2.70.70.10">
    <property type="entry name" value="Glucose Permease (Domain IIA)"/>
    <property type="match status" value="1"/>
</dbReference>
<gene>
    <name evidence="2" type="ORF">DW783_10705</name>
</gene>
<dbReference type="InterPro" id="IPR011055">
    <property type="entry name" value="Dup_hybrid_motif"/>
</dbReference>
<dbReference type="PANTHER" id="PTHR21666:SF290">
    <property type="entry name" value="PEPTIDASE M23 DOMAIN PROTEIN"/>
    <property type="match status" value="1"/>
</dbReference>
<reference evidence="2 3" key="1">
    <citation type="submission" date="2018-08" db="EMBL/GenBank/DDBJ databases">
        <title>A genome reference for cultivated species of the human gut microbiota.</title>
        <authorList>
            <person name="Zou Y."/>
            <person name="Xue W."/>
            <person name="Luo G."/>
        </authorList>
    </citation>
    <scope>NUCLEOTIDE SEQUENCE [LARGE SCALE GENOMIC DNA]</scope>
    <source>
        <strain evidence="2 3">AM30-40</strain>
    </source>
</reference>
<proteinExistence type="predicted"/>
<evidence type="ECO:0000259" key="1">
    <source>
        <dbReference type="Pfam" id="PF01551"/>
    </source>
</evidence>
<dbReference type="CDD" id="cd12797">
    <property type="entry name" value="M23_peptidase"/>
    <property type="match status" value="1"/>
</dbReference>
<feature type="domain" description="M23ase beta-sheet core" evidence="1">
    <location>
        <begin position="45"/>
        <end position="130"/>
    </location>
</feature>
<dbReference type="InterPro" id="IPR016047">
    <property type="entry name" value="M23ase_b-sheet_dom"/>
</dbReference>
<dbReference type="Pfam" id="PF01551">
    <property type="entry name" value="Peptidase_M23"/>
    <property type="match status" value="1"/>
</dbReference>
<evidence type="ECO:0000313" key="2">
    <source>
        <dbReference type="EMBL" id="RHD79864.1"/>
    </source>
</evidence>
<protein>
    <submittedName>
        <fullName evidence="2">M23 family peptidase</fullName>
    </submittedName>
</protein>
<organism evidence="2 3">
    <name type="scientific">Phocaeicola vulgatus</name>
    <name type="common">Bacteroides vulgatus</name>
    <dbReference type="NCBI Taxonomy" id="821"/>
    <lineage>
        <taxon>Bacteria</taxon>
        <taxon>Pseudomonadati</taxon>
        <taxon>Bacteroidota</taxon>
        <taxon>Bacteroidia</taxon>
        <taxon>Bacteroidales</taxon>
        <taxon>Bacteroidaceae</taxon>
        <taxon>Phocaeicola</taxon>
    </lineage>
</organism>
<dbReference type="GO" id="GO:0004222">
    <property type="term" value="F:metalloendopeptidase activity"/>
    <property type="evidence" value="ECO:0007669"/>
    <property type="project" value="TreeGrafter"/>
</dbReference>
<dbReference type="SUPFAM" id="SSF51261">
    <property type="entry name" value="Duplicated hybrid motif"/>
    <property type="match status" value="1"/>
</dbReference>
<comment type="caution">
    <text evidence="2">The sequence shown here is derived from an EMBL/GenBank/DDBJ whole genome shotgun (WGS) entry which is preliminary data.</text>
</comment>
<dbReference type="Proteomes" id="UP000283429">
    <property type="component" value="Unassembled WGS sequence"/>
</dbReference>
<dbReference type="PANTHER" id="PTHR21666">
    <property type="entry name" value="PEPTIDASE-RELATED"/>
    <property type="match status" value="1"/>
</dbReference>
<dbReference type="AlphaFoldDB" id="A0A414H8R5"/>
<dbReference type="EMBL" id="QSJM01000028">
    <property type="protein sequence ID" value="RHD79864.1"/>
    <property type="molecule type" value="Genomic_DNA"/>
</dbReference>
<evidence type="ECO:0000313" key="3">
    <source>
        <dbReference type="Proteomes" id="UP000283429"/>
    </source>
</evidence>